<evidence type="ECO:0000256" key="3">
    <source>
        <dbReference type="ARBA" id="ARBA00023163"/>
    </source>
</evidence>
<evidence type="ECO:0000259" key="4">
    <source>
        <dbReference type="PROSITE" id="PS50949"/>
    </source>
</evidence>
<dbReference type="PANTHER" id="PTHR43537:SF50">
    <property type="entry name" value="TRANSCRIPTIONAL REGULATORY PROTEIN"/>
    <property type="match status" value="1"/>
</dbReference>
<dbReference type="SUPFAM" id="SSF48008">
    <property type="entry name" value="GntR ligand-binding domain-like"/>
    <property type="match status" value="1"/>
</dbReference>
<dbReference type="InterPro" id="IPR011711">
    <property type="entry name" value="GntR_C"/>
</dbReference>
<keyword evidence="6" id="KW-1185">Reference proteome</keyword>
<dbReference type="InterPro" id="IPR036390">
    <property type="entry name" value="WH_DNA-bd_sf"/>
</dbReference>
<dbReference type="InterPro" id="IPR000524">
    <property type="entry name" value="Tscrpt_reg_HTH_GntR"/>
</dbReference>
<dbReference type="CDD" id="cd07377">
    <property type="entry name" value="WHTH_GntR"/>
    <property type="match status" value="1"/>
</dbReference>
<accession>A0A1H6BI92</accession>
<protein>
    <submittedName>
        <fullName evidence="5">DNA-binding transcriptional regulator, GntR family</fullName>
    </submittedName>
</protein>
<dbReference type="Gene3D" id="1.10.10.10">
    <property type="entry name" value="Winged helix-like DNA-binding domain superfamily/Winged helix DNA-binding domain"/>
    <property type="match status" value="1"/>
</dbReference>
<dbReference type="PANTHER" id="PTHR43537">
    <property type="entry name" value="TRANSCRIPTIONAL REGULATOR, GNTR FAMILY"/>
    <property type="match status" value="1"/>
</dbReference>
<dbReference type="Gene3D" id="1.20.120.530">
    <property type="entry name" value="GntR ligand-binding domain-like"/>
    <property type="match status" value="1"/>
</dbReference>
<dbReference type="SUPFAM" id="SSF46785">
    <property type="entry name" value="Winged helix' DNA-binding domain"/>
    <property type="match status" value="1"/>
</dbReference>
<dbReference type="PRINTS" id="PR00035">
    <property type="entry name" value="HTHGNTR"/>
</dbReference>
<dbReference type="GO" id="GO:0003677">
    <property type="term" value="F:DNA binding"/>
    <property type="evidence" value="ECO:0007669"/>
    <property type="project" value="UniProtKB-KW"/>
</dbReference>
<dbReference type="EMBL" id="FNUY01000007">
    <property type="protein sequence ID" value="SEG60312.1"/>
    <property type="molecule type" value="Genomic_DNA"/>
</dbReference>
<dbReference type="Pfam" id="PF07729">
    <property type="entry name" value="FCD"/>
    <property type="match status" value="1"/>
</dbReference>
<dbReference type="AlphaFoldDB" id="A0A1H6BI92"/>
<name>A0A1H6BI92_9HYPH</name>
<evidence type="ECO:0000256" key="2">
    <source>
        <dbReference type="ARBA" id="ARBA00023125"/>
    </source>
</evidence>
<dbReference type="OrthoDB" id="8114900at2"/>
<evidence type="ECO:0000313" key="5">
    <source>
        <dbReference type="EMBL" id="SEG60312.1"/>
    </source>
</evidence>
<proteinExistence type="predicted"/>
<keyword evidence="1" id="KW-0805">Transcription regulation</keyword>
<dbReference type="InterPro" id="IPR008920">
    <property type="entry name" value="TF_FadR/GntR_C"/>
</dbReference>
<dbReference type="GO" id="GO:0003700">
    <property type="term" value="F:DNA-binding transcription factor activity"/>
    <property type="evidence" value="ECO:0007669"/>
    <property type="project" value="InterPro"/>
</dbReference>
<dbReference type="SMART" id="SM00345">
    <property type="entry name" value="HTH_GNTR"/>
    <property type="match status" value="1"/>
</dbReference>
<sequence length="221" mass="24844">MSDAIAEYPRIMRRTLHEEVLERLRDMIIEGRLAPGQRINEGQLGAQLGVSRTPLREAIKTLTSEGLVEILPAKGALVRKFSDADLTQILQVLKTLEQLGGRMACQLASDETIEAIHILHKRMIELYETKDRLEYFKLNQAIHSAIVAASGNAVLVEMHETLQARIKRLRFIGNEGPVKWAGAVAEHEEMIIALKQRDADALADVIGRHMDSTRLRVREVL</sequence>
<dbReference type="Proteomes" id="UP000236743">
    <property type="component" value="Unassembled WGS sequence"/>
</dbReference>
<feature type="domain" description="HTH gntR-type" evidence="4">
    <location>
        <begin position="14"/>
        <end position="81"/>
    </location>
</feature>
<dbReference type="PROSITE" id="PS50949">
    <property type="entry name" value="HTH_GNTR"/>
    <property type="match status" value="1"/>
</dbReference>
<keyword evidence="3" id="KW-0804">Transcription</keyword>
<dbReference type="Pfam" id="PF00392">
    <property type="entry name" value="GntR"/>
    <property type="match status" value="1"/>
</dbReference>
<dbReference type="InterPro" id="IPR036388">
    <property type="entry name" value="WH-like_DNA-bd_sf"/>
</dbReference>
<organism evidence="5 6">
    <name type="scientific">Bosea lathyri</name>
    <dbReference type="NCBI Taxonomy" id="1036778"/>
    <lineage>
        <taxon>Bacteria</taxon>
        <taxon>Pseudomonadati</taxon>
        <taxon>Pseudomonadota</taxon>
        <taxon>Alphaproteobacteria</taxon>
        <taxon>Hyphomicrobiales</taxon>
        <taxon>Boseaceae</taxon>
        <taxon>Bosea</taxon>
    </lineage>
</organism>
<evidence type="ECO:0000256" key="1">
    <source>
        <dbReference type="ARBA" id="ARBA00023015"/>
    </source>
</evidence>
<evidence type="ECO:0000313" key="6">
    <source>
        <dbReference type="Proteomes" id="UP000236743"/>
    </source>
</evidence>
<dbReference type="SMART" id="SM00895">
    <property type="entry name" value="FCD"/>
    <property type="match status" value="1"/>
</dbReference>
<keyword evidence="2 5" id="KW-0238">DNA-binding</keyword>
<gene>
    <name evidence="5" type="ORF">SAMN04488115_107247</name>
</gene>
<dbReference type="RefSeq" id="WP_103873831.1">
    <property type="nucleotide sequence ID" value="NZ_FNUY01000007.1"/>
</dbReference>
<reference evidence="5 6" key="1">
    <citation type="submission" date="2016-10" db="EMBL/GenBank/DDBJ databases">
        <authorList>
            <person name="de Groot N.N."/>
        </authorList>
    </citation>
    <scope>NUCLEOTIDE SEQUENCE [LARGE SCALE GENOMIC DNA]</scope>
    <source>
        <strain evidence="5 6">DSM 26656</strain>
    </source>
</reference>